<organism evidence="2 3">
    <name type="scientific">Septoria linicola</name>
    <dbReference type="NCBI Taxonomy" id="215465"/>
    <lineage>
        <taxon>Eukaryota</taxon>
        <taxon>Fungi</taxon>
        <taxon>Dikarya</taxon>
        <taxon>Ascomycota</taxon>
        <taxon>Pezizomycotina</taxon>
        <taxon>Dothideomycetes</taxon>
        <taxon>Dothideomycetidae</taxon>
        <taxon>Mycosphaerellales</taxon>
        <taxon>Mycosphaerellaceae</taxon>
        <taxon>Septoria</taxon>
    </lineage>
</organism>
<proteinExistence type="predicted"/>
<keyword evidence="3" id="KW-1185">Reference proteome</keyword>
<protein>
    <submittedName>
        <fullName evidence="2">Uncharacterized protein</fullName>
    </submittedName>
</protein>
<feature type="region of interest" description="Disordered" evidence="1">
    <location>
        <begin position="1"/>
        <end position="23"/>
    </location>
</feature>
<accession>A0A9Q9ASM8</accession>
<dbReference type="EMBL" id="CP099420">
    <property type="protein sequence ID" value="USW51820.1"/>
    <property type="molecule type" value="Genomic_DNA"/>
</dbReference>
<name>A0A9Q9ASM8_9PEZI</name>
<gene>
    <name evidence="2" type="ORF">Slin15195_G051390</name>
</gene>
<evidence type="ECO:0000313" key="2">
    <source>
        <dbReference type="EMBL" id="USW51820.1"/>
    </source>
</evidence>
<dbReference type="AlphaFoldDB" id="A0A9Q9ASM8"/>
<evidence type="ECO:0000256" key="1">
    <source>
        <dbReference type="SAM" id="MobiDB-lite"/>
    </source>
</evidence>
<sequence length="47" mass="5387">MGKSDVVVVSEELKDPESLQRTGTLNPRDLVENWPTEAIKAEKYQRE</sequence>
<reference evidence="2" key="1">
    <citation type="submission" date="2022-06" db="EMBL/GenBank/DDBJ databases">
        <title>Complete genome sequences of two strains of the flax pathogen Septoria linicola.</title>
        <authorList>
            <person name="Lapalu N."/>
            <person name="Simon A."/>
            <person name="Demenou B."/>
            <person name="Paumier D."/>
            <person name="Guillot M.-P."/>
            <person name="Gout L."/>
            <person name="Valade R."/>
        </authorList>
    </citation>
    <scope>NUCLEOTIDE SEQUENCE</scope>
    <source>
        <strain evidence="2">SE15195</strain>
    </source>
</reference>
<evidence type="ECO:0000313" key="3">
    <source>
        <dbReference type="Proteomes" id="UP001056384"/>
    </source>
</evidence>
<dbReference type="Proteomes" id="UP001056384">
    <property type="component" value="Chromosome 3"/>
</dbReference>